<proteinExistence type="predicted"/>
<accession>A0ABP7L618</accession>
<feature type="transmembrane region" description="Helical" evidence="2">
    <location>
        <begin position="130"/>
        <end position="150"/>
    </location>
</feature>
<keyword evidence="2" id="KW-0472">Membrane</keyword>
<feature type="transmembrane region" description="Helical" evidence="2">
    <location>
        <begin position="674"/>
        <end position="704"/>
    </location>
</feature>
<feature type="compositionally biased region" description="Low complexity" evidence="1">
    <location>
        <begin position="644"/>
        <end position="658"/>
    </location>
</feature>
<gene>
    <name evidence="5" type="ORF">GCM10022381_41480</name>
</gene>
<reference evidence="6" key="1">
    <citation type="journal article" date="2019" name="Int. J. Syst. Evol. Microbiol.">
        <title>The Global Catalogue of Microorganisms (GCM) 10K type strain sequencing project: providing services to taxonomists for standard genome sequencing and annotation.</title>
        <authorList>
            <consortium name="The Broad Institute Genomics Platform"/>
            <consortium name="The Broad Institute Genome Sequencing Center for Infectious Disease"/>
            <person name="Wu L."/>
            <person name="Ma J."/>
        </authorList>
    </citation>
    <scope>NUCLEOTIDE SEQUENCE [LARGE SCALE GENOMIC DNA]</scope>
    <source>
        <strain evidence="6">JCM 17021</strain>
    </source>
</reference>
<feature type="transmembrane region" description="Helical" evidence="2">
    <location>
        <begin position="245"/>
        <end position="266"/>
    </location>
</feature>
<protein>
    <submittedName>
        <fullName evidence="5">Transglutaminase-like domain-containing protein</fullName>
    </submittedName>
</protein>
<dbReference type="Proteomes" id="UP001501803">
    <property type="component" value="Unassembled WGS sequence"/>
</dbReference>
<evidence type="ECO:0000259" key="3">
    <source>
        <dbReference type="Pfam" id="PF01841"/>
    </source>
</evidence>
<feature type="compositionally biased region" description="Basic and acidic residues" evidence="1">
    <location>
        <begin position="621"/>
        <end position="638"/>
    </location>
</feature>
<feature type="transmembrane region" description="Helical" evidence="2">
    <location>
        <begin position="69"/>
        <end position="93"/>
    </location>
</feature>
<evidence type="ECO:0000256" key="1">
    <source>
        <dbReference type="SAM" id="MobiDB-lite"/>
    </source>
</evidence>
<comment type="caution">
    <text evidence="5">The sequence shown here is derived from an EMBL/GenBank/DDBJ whole genome shotgun (WGS) entry which is preliminary data.</text>
</comment>
<keyword evidence="2" id="KW-0812">Transmembrane</keyword>
<keyword evidence="6" id="KW-1185">Reference proteome</keyword>
<feature type="transmembrane region" description="Helical" evidence="2">
    <location>
        <begin position="12"/>
        <end position="36"/>
    </location>
</feature>
<dbReference type="Pfam" id="PF11992">
    <property type="entry name" value="TgpA_N"/>
    <property type="match status" value="1"/>
</dbReference>
<evidence type="ECO:0000313" key="6">
    <source>
        <dbReference type="Proteomes" id="UP001501803"/>
    </source>
</evidence>
<feature type="region of interest" description="Disordered" evidence="1">
    <location>
        <begin position="616"/>
        <end position="667"/>
    </location>
</feature>
<evidence type="ECO:0000259" key="4">
    <source>
        <dbReference type="Pfam" id="PF11992"/>
    </source>
</evidence>
<feature type="transmembrane region" description="Helical" evidence="2">
    <location>
        <begin position="42"/>
        <end position="62"/>
    </location>
</feature>
<sequence>MRAHSLPEARSTQFGFLLTNALFVFGMVAVGLWAAWPIYQSGYFFITAGGAVLAATVIAWVGMRRAWSWFTLLLVTFGVYLLLGVPLAVPAALTSLPAFGSGFVNLITATVFSWKELVTISIPVGSYQTMLVPLLILTLGVTTAALSLVWRAPRLHTLAIPVVFLLQLFGLVAGSSRVSTPLTLGFVTVPAPRESLIGLAVLLLAVAFLVWRAQDSRQSALRQTTQATGVRQLAQGWLPRARRGALVVGTVLLATVVAVPLVASAVRPAEREVLRTGIDPAVTLREYVSPLSQYRSFLTGDLYDTPLFTVSGASADLSRLRLAVLSHYDGQVFRVVDPVSGEKDQTTAFARVPNIRDSSAQSGTPATATVTSGSYDGVWLPLAGSLTRIDFTGPRRDALTDAFYYSDRTDAGVELRTLSSGDSYRFETRIDESVTPIAELKKPAAGGELVDPALIPESLVNWVKAQKVGADGAGLAELITRLRERGYLSHALDAPASAGGWANDLAGYDFAPSLSGHSVDRIDSLFTSLLEKQNSTVSTDNAVLVAAVGDDEQFAVASALIAAYLGYPARVVLGFALTAADGDAEAIPACTDGVCEGKNLTAWLEVQGADERWTPVTVTPQHDHPLAPSDDQMRDPKIPTDVLQAEAAEQTPPEANPTSGEEKATAEKPEAADLGWLIGILKIVGISLLVLLILLTPALAIIGAKMQRRRERKRGTTTAAQIAGGWDEYVDTAVDHGLPAPHNLTRTELAALHGSEGGGVLATLADQAVFGPIAPVQADSDSFWVLVDSERDALGQDATRRKRLRAALSLRSFARVLGTRQVRRYDYFGLVSRRQRRTERERGGASATGLARN</sequence>
<keyword evidence="2" id="KW-1133">Transmembrane helix</keyword>
<dbReference type="Pfam" id="PF01841">
    <property type="entry name" value="Transglut_core"/>
    <property type="match status" value="1"/>
</dbReference>
<feature type="transmembrane region" description="Helical" evidence="2">
    <location>
        <begin position="157"/>
        <end position="175"/>
    </location>
</feature>
<dbReference type="InterPro" id="IPR021878">
    <property type="entry name" value="TgpA_N"/>
</dbReference>
<organism evidence="5 6">
    <name type="scientific">Leifsonia kafniensis</name>
    <dbReference type="NCBI Taxonomy" id="475957"/>
    <lineage>
        <taxon>Bacteria</taxon>
        <taxon>Bacillati</taxon>
        <taxon>Actinomycetota</taxon>
        <taxon>Actinomycetes</taxon>
        <taxon>Micrococcales</taxon>
        <taxon>Microbacteriaceae</taxon>
        <taxon>Leifsonia</taxon>
    </lineage>
</organism>
<dbReference type="InterPro" id="IPR002931">
    <property type="entry name" value="Transglutaminase-like"/>
</dbReference>
<evidence type="ECO:0000313" key="5">
    <source>
        <dbReference type="EMBL" id="GAA3895667.1"/>
    </source>
</evidence>
<feature type="domain" description="Protein-glutamine gamma-glutamyltransferase TgpA N-terminal" evidence="4">
    <location>
        <begin position="187"/>
        <end position="429"/>
    </location>
</feature>
<dbReference type="EMBL" id="BAABCN010000018">
    <property type="protein sequence ID" value="GAA3895667.1"/>
    <property type="molecule type" value="Genomic_DNA"/>
</dbReference>
<dbReference type="RefSeq" id="WP_345069835.1">
    <property type="nucleotide sequence ID" value="NZ_BAABCN010000018.1"/>
</dbReference>
<feature type="domain" description="Transglutaminase-like" evidence="3">
    <location>
        <begin position="541"/>
        <end position="616"/>
    </location>
</feature>
<evidence type="ECO:0000256" key="2">
    <source>
        <dbReference type="SAM" id="Phobius"/>
    </source>
</evidence>
<name>A0ABP7L618_9MICO</name>
<feature type="transmembrane region" description="Helical" evidence="2">
    <location>
        <begin position="195"/>
        <end position="213"/>
    </location>
</feature>